<dbReference type="PANTHER" id="PTHR39338">
    <property type="entry name" value="BLL5662 PROTEIN-RELATED"/>
    <property type="match status" value="1"/>
</dbReference>
<feature type="region of interest" description="Disordered" evidence="1">
    <location>
        <begin position="74"/>
        <end position="135"/>
    </location>
</feature>
<evidence type="ECO:0000256" key="1">
    <source>
        <dbReference type="SAM" id="MobiDB-lite"/>
    </source>
</evidence>
<protein>
    <submittedName>
        <fullName evidence="3">VWA domain-containing protein</fullName>
    </submittedName>
</protein>
<evidence type="ECO:0000313" key="4">
    <source>
        <dbReference type="Proteomes" id="UP001060261"/>
    </source>
</evidence>
<dbReference type="EMBL" id="CP104213">
    <property type="protein sequence ID" value="UWX65021.1"/>
    <property type="molecule type" value="Genomic_DNA"/>
</dbReference>
<proteinExistence type="predicted"/>
<organism evidence="3 4">
    <name type="scientific">Deinococcus rubellus</name>
    <dbReference type="NCBI Taxonomy" id="1889240"/>
    <lineage>
        <taxon>Bacteria</taxon>
        <taxon>Thermotogati</taxon>
        <taxon>Deinococcota</taxon>
        <taxon>Deinococci</taxon>
        <taxon>Deinococcales</taxon>
        <taxon>Deinococcaceae</taxon>
        <taxon>Deinococcus</taxon>
    </lineage>
</organism>
<keyword evidence="4" id="KW-1185">Reference proteome</keyword>
<accession>A0ABY5YJ99</accession>
<feature type="compositionally biased region" description="Basic and acidic residues" evidence="1">
    <location>
        <begin position="78"/>
        <end position="91"/>
    </location>
</feature>
<dbReference type="SMART" id="SM00327">
    <property type="entry name" value="VWA"/>
    <property type="match status" value="1"/>
</dbReference>
<dbReference type="RefSeq" id="WP_260561279.1">
    <property type="nucleotide sequence ID" value="NZ_BAABEC010000191.1"/>
</dbReference>
<dbReference type="InterPro" id="IPR008912">
    <property type="entry name" value="Uncharacterised_CoxE"/>
</dbReference>
<dbReference type="SUPFAM" id="SSF53300">
    <property type="entry name" value="vWA-like"/>
    <property type="match status" value="1"/>
</dbReference>
<feature type="compositionally biased region" description="Acidic residues" evidence="1">
    <location>
        <begin position="100"/>
        <end position="110"/>
    </location>
</feature>
<evidence type="ECO:0000259" key="2">
    <source>
        <dbReference type="SMART" id="SM00327"/>
    </source>
</evidence>
<evidence type="ECO:0000313" key="3">
    <source>
        <dbReference type="EMBL" id="UWX65021.1"/>
    </source>
</evidence>
<dbReference type="InterPro" id="IPR036465">
    <property type="entry name" value="vWFA_dom_sf"/>
</dbReference>
<dbReference type="Pfam" id="PF05762">
    <property type="entry name" value="VWA_CoxE"/>
    <property type="match status" value="1"/>
</dbReference>
<sequence>MTRALLPDLTTFAVHLRRAGFSVGPGDLADALRAAEGLGLLDFGVLEAAWGVIFARTREQAKAFPVLFRAYFPTPPDAPERPSPDPARNETEPTEPPTESAEDADEDAESLAESSVAGSERPTPGEDAPDEADEPGQLLQTRLSPHAGQGAPPRLALGETALYAEAARALLGGVRLGRSRRRRVGMSGPQVDVRATLQAARRTGGEPLNLRYRLRPPRPPRVLLLLDGSRSMAPYAALLLRYAAALSARSRKVEVYSFSTSLERLTPLLRAGLGASSGESWGGGTRIGENLARLLRLGRAHLRPDTLLVILSDGLDTGEPPQLVEALKKLRARVGGVVWLNPLAAQTGYLPLARGMAAALPHLDVFAGVDGVGDLLALPGQVRRALR</sequence>
<dbReference type="PANTHER" id="PTHR39338:SF6">
    <property type="entry name" value="BLL5662 PROTEIN"/>
    <property type="match status" value="1"/>
</dbReference>
<gene>
    <name evidence="3" type="ORF">N0D28_05020</name>
</gene>
<dbReference type="Proteomes" id="UP001060261">
    <property type="component" value="Chromosome"/>
</dbReference>
<dbReference type="Gene3D" id="3.40.50.410">
    <property type="entry name" value="von Willebrand factor, type A domain"/>
    <property type="match status" value="1"/>
</dbReference>
<reference evidence="3" key="1">
    <citation type="submission" date="2022-09" db="EMBL/GenBank/DDBJ databases">
        <title>genome sequence of Deinococcus rubellus.</title>
        <authorList>
            <person name="Srinivasan S."/>
        </authorList>
    </citation>
    <scope>NUCLEOTIDE SEQUENCE</scope>
    <source>
        <strain evidence="3">Ant6</strain>
    </source>
</reference>
<name>A0ABY5YJ99_9DEIO</name>
<dbReference type="InterPro" id="IPR002035">
    <property type="entry name" value="VWF_A"/>
</dbReference>
<feature type="domain" description="VWFA" evidence="2">
    <location>
        <begin position="219"/>
        <end position="384"/>
    </location>
</feature>